<dbReference type="Gene3D" id="2.20.25.20">
    <property type="match status" value="1"/>
</dbReference>
<dbReference type="CDD" id="cd20357">
    <property type="entry name" value="Rcat_RBR_parkin"/>
    <property type="match status" value="1"/>
</dbReference>
<feature type="active site" evidence="20">
    <location>
        <position position="426"/>
    </location>
</feature>
<comment type="similarity">
    <text evidence="17 19">Belongs to the RBR family. Parkin subfamily.</text>
</comment>
<evidence type="ECO:0000259" key="22">
    <source>
        <dbReference type="PROSITE" id="PS51873"/>
    </source>
</evidence>
<feature type="domain" description="Ubiquitin-like" evidence="21">
    <location>
        <begin position="1"/>
        <end position="66"/>
    </location>
</feature>
<dbReference type="GO" id="GO:0005829">
    <property type="term" value="C:cytosol"/>
    <property type="evidence" value="ECO:0007669"/>
    <property type="project" value="UniProtKB-SubCell"/>
</dbReference>
<dbReference type="Gene3D" id="1.20.120.1750">
    <property type="match status" value="1"/>
</dbReference>
<evidence type="ECO:0000256" key="6">
    <source>
        <dbReference type="ARBA" id="ARBA00022490"/>
    </source>
</evidence>
<dbReference type="Pfam" id="PF00240">
    <property type="entry name" value="ubiquitin"/>
    <property type="match status" value="1"/>
</dbReference>
<evidence type="ECO:0000256" key="4">
    <source>
        <dbReference type="ARBA" id="ARBA00004906"/>
    </source>
</evidence>
<comment type="subunit">
    <text evidence="19">Forms an E3 ubiquitin ligase complex.</text>
</comment>
<dbReference type="InterPro" id="IPR000626">
    <property type="entry name" value="Ubiquitin-like_dom"/>
</dbReference>
<dbReference type="InterPro" id="IPR029071">
    <property type="entry name" value="Ubiquitin-like_domsf"/>
</dbReference>
<evidence type="ECO:0000256" key="1">
    <source>
        <dbReference type="ARBA" id="ARBA00001798"/>
    </source>
</evidence>
<dbReference type="CDD" id="cd20340">
    <property type="entry name" value="BRcat_RBR_parkin"/>
    <property type="match status" value="1"/>
</dbReference>
<evidence type="ECO:0000256" key="12">
    <source>
        <dbReference type="ARBA" id="ARBA00022786"/>
    </source>
</evidence>
<evidence type="ECO:0000256" key="19">
    <source>
        <dbReference type="PIRNR" id="PIRNR037880"/>
    </source>
</evidence>
<dbReference type="InterPro" id="IPR002867">
    <property type="entry name" value="IBR_dom"/>
</dbReference>
<evidence type="ECO:0000256" key="14">
    <source>
        <dbReference type="ARBA" id="ARBA00022843"/>
    </source>
</evidence>
<evidence type="ECO:0000256" key="13">
    <source>
        <dbReference type="ARBA" id="ARBA00022833"/>
    </source>
</evidence>
<keyword evidence="11" id="KW-0863">Zinc-finger</keyword>
<dbReference type="InterPro" id="IPR031127">
    <property type="entry name" value="E3_UB_ligase_RBR"/>
</dbReference>
<dbReference type="GO" id="GO:1902532">
    <property type="term" value="P:negative regulation of intracellular signal transduction"/>
    <property type="evidence" value="ECO:0007669"/>
    <property type="project" value="UniProtKB-ARBA"/>
</dbReference>
<dbReference type="GO" id="GO:0009896">
    <property type="term" value="P:positive regulation of catabolic process"/>
    <property type="evidence" value="ECO:0007669"/>
    <property type="project" value="UniProtKB-ARBA"/>
</dbReference>
<evidence type="ECO:0000256" key="20">
    <source>
        <dbReference type="PIRSR" id="PIRSR037880-1"/>
    </source>
</evidence>
<dbReference type="InterPro" id="IPR054694">
    <property type="entry name" value="Parkin-like_IBR"/>
</dbReference>
<keyword evidence="8" id="KW-0808">Transferase</keyword>
<dbReference type="CDD" id="cd21382">
    <property type="entry name" value="RING0_parkin"/>
    <property type="match status" value="1"/>
</dbReference>
<dbReference type="GO" id="GO:0061630">
    <property type="term" value="F:ubiquitin protein ligase activity"/>
    <property type="evidence" value="ECO:0007669"/>
    <property type="project" value="UniProtKB-EC"/>
</dbReference>
<reference evidence="23" key="2">
    <citation type="journal article" date="2018" name="Environ. Sci. Technol.">
        <title>The Toxicogenome of Hyalella azteca: A Model for Sediment Ecotoxicology and Evolutionary Toxicology.</title>
        <authorList>
            <person name="Poynton H.C."/>
            <person name="Hasenbein S."/>
            <person name="Benoit J.B."/>
            <person name="Sepulveda M.S."/>
            <person name="Poelchau M.F."/>
            <person name="Hughes D.S.T."/>
            <person name="Murali S.C."/>
            <person name="Chen S."/>
            <person name="Glastad K.M."/>
            <person name="Goodisman M.A.D."/>
            <person name="Werren J.H."/>
            <person name="Vineis J.H."/>
            <person name="Bowen J.L."/>
            <person name="Friedrich M."/>
            <person name="Jones J."/>
            <person name="Robertson H.M."/>
            <person name="Feyereisen R."/>
            <person name="Mechler-Hickson A."/>
            <person name="Mathers N."/>
            <person name="Lee C.E."/>
            <person name="Colbourne J.K."/>
            <person name="Biales A."/>
            <person name="Johnston J.S."/>
            <person name="Wellborn G.A."/>
            <person name="Rosendale A.J."/>
            <person name="Cridge A.G."/>
            <person name="Munoz-Torres M.C."/>
            <person name="Bain P.A."/>
            <person name="Manny A.R."/>
            <person name="Major K.M."/>
            <person name="Lambert F.N."/>
            <person name="Vulpe C.D."/>
            <person name="Tuck P."/>
            <person name="Blalock B.J."/>
            <person name="Lin Y.Y."/>
            <person name="Smith M.E."/>
            <person name="Ochoa-Acuna H."/>
            <person name="Chen M.M."/>
            <person name="Childers C.P."/>
            <person name="Qu J."/>
            <person name="Dugan S."/>
            <person name="Lee S.L."/>
            <person name="Chao H."/>
            <person name="Dinh H."/>
            <person name="Han Y."/>
            <person name="Doddapaneni H."/>
            <person name="Worley K.C."/>
            <person name="Muzny D.M."/>
            <person name="Gibbs R.A."/>
            <person name="Richards S."/>
        </authorList>
    </citation>
    <scope>NUCLEOTIDE SEQUENCE</scope>
    <source>
        <strain evidence="23">HAZT.00-mixed</strain>
        <tissue evidence="23">Whole organism</tissue>
    </source>
</reference>
<dbReference type="FunFam" id="2.20.25.20:FF:000008">
    <property type="entry name" value="E3 ubiquitin-protein ligase parkin"/>
    <property type="match status" value="1"/>
</dbReference>
<dbReference type="SMART" id="SM00647">
    <property type="entry name" value="IBR"/>
    <property type="match status" value="2"/>
</dbReference>
<organism evidence="23">
    <name type="scientific">Hyalella azteca</name>
    <name type="common">Amphipod</name>
    <dbReference type="NCBI Taxonomy" id="294128"/>
    <lineage>
        <taxon>Eukaryota</taxon>
        <taxon>Metazoa</taxon>
        <taxon>Ecdysozoa</taxon>
        <taxon>Arthropoda</taxon>
        <taxon>Crustacea</taxon>
        <taxon>Multicrustacea</taxon>
        <taxon>Malacostraca</taxon>
        <taxon>Eumalacostraca</taxon>
        <taxon>Peracarida</taxon>
        <taxon>Amphipoda</taxon>
        <taxon>Senticaudata</taxon>
        <taxon>Talitrida</taxon>
        <taxon>Talitroidea</taxon>
        <taxon>Hyalellidae</taxon>
        <taxon>Hyalella</taxon>
    </lineage>
</organism>
<dbReference type="PROSITE" id="PS51873">
    <property type="entry name" value="TRIAD"/>
    <property type="match status" value="1"/>
</dbReference>
<keyword evidence="10" id="KW-0677">Repeat</keyword>
<dbReference type="GO" id="GO:0008270">
    <property type="term" value="F:zinc ion binding"/>
    <property type="evidence" value="ECO:0007669"/>
    <property type="project" value="UniProtKB-KW"/>
</dbReference>
<evidence type="ECO:0000256" key="5">
    <source>
        <dbReference type="ARBA" id="ARBA00012251"/>
    </source>
</evidence>
<evidence type="ECO:0000256" key="2">
    <source>
        <dbReference type="ARBA" id="ARBA00004173"/>
    </source>
</evidence>
<reference evidence="23" key="1">
    <citation type="submission" date="2014-08" db="EMBL/GenBank/DDBJ databases">
        <authorList>
            <person name="Murali S."/>
            <person name="Richards S."/>
            <person name="Bandaranaike D."/>
            <person name="Bellair M."/>
            <person name="Blankenburg K."/>
            <person name="Chao H."/>
            <person name="Dinh H."/>
            <person name="Doddapaneni H."/>
            <person name="Dugan-Rocha S."/>
            <person name="Elkadiri S."/>
            <person name="Gnanaolivu R."/>
            <person name="Hughes D."/>
            <person name="Lee S."/>
            <person name="Li M."/>
            <person name="Ming W."/>
            <person name="Munidasa M."/>
            <person name="Muniz J."/>
            <person name="Nguyen L."/>
            <person name="Osuji N."/>
            <person name="Pu L.-L."/>
            <person name="Puazo M."/>
            <person name="Skinner E."/>
            <person name="Qu C."/>
            <person name="Quiroz J."/>
            <person name="Raj R."/>
            <person name="Weissenberger G."/>
            <person name="Xin Y."/>
            <person name="Zou X."/>
            <person name="Han Y."/>
            <person name="Worley K."/>
            <person name="Muzny D."/>
            <person name="Gibbs R."/>
        </authorList>
    </citation>
    <scope>NUCLEOTIDE SEQUENCE</scope>
    <source>
        <strain evidence="23">HAZT.00-mixed</strain>
        <tissue evidence="23">Whole organism</tissue>
    </source>
</reference>
<dbReference type="PANTHER" id="PTHR11685">
    <property type="entry name" value="RBR FAMILY RING FINGER AND IBR DOMAIN-CONTAINING"/>
    <property type="match status" value="1"/>
</dbReference>
<dbReference type="PRINTS" id="PR01475">
    <property type="entry name" value="PARKIN"/>
</dbReference>
<feature type="domain" description="RING-type" evidence="22">
    <location>
        <begin position="225"/>
        <end position="459"/>
    </location>
</feature>
<dbReference type="Pfam" id="PF17976">
    <property type="entry name" value="zf-RING_12"/>
    <property type="match status" value="1"/>
</dbReference>
<protein>
    <recommendedName>
        <fullName evidence="18 19">E3 ubiquitin-protein ligase parkin</fullName>
        <ecNumber evidence="5 19">2.3.2.31</ecNumber>
    </recommendedName>
</protein>
<evidence type="ECO:0000256" key="11">
    <source>
        <dbReference type="ARBA" id="ARBA00022771"/>
    </source>
</evidence>
<dbReference type="Gene3D" id="3.10.20.90">
    <property type="entry name" value="Phosphatidylinositol 3-kinase Catalytic Subunit, Chain A, domain 1"/>
    <property type="match status" value="1"/>
</dbReference>
<dbReference type="GO" id="GO:0016567">
    <property type="term" value="P:protein ubiquitination"/>
    <property type="evidence" value="ECO:0007669"/>
    <property type="project" value="UniProtKB-UniRule"/>
</dbReference>
<dbReference type="AlphaFoldDB" id="A0A6A0H7A8"/>
<keyword evidence="14 19" id="KW-0832">Ubl conjugation</keyword>
<dbReference type="GO" id="GO:0022603">
    <property type="term" value="P:regulation of anatomical structure morphogenesis"/>
    <property type="evidence" value="ECO:0007669"/>
    <property type="project" value="UniProtKB-ARBA"/>
</dbReference>
<evidence type="ECO:0000256" key="3">
    <source>
        <dbReference type="ARBA" id="ARBA00004514"/>
    </source>
</evidence>
<dbReference type="Pfam" id="PF17978">
    <property type="entry name" value="zf-RING_14"/>
    <property type="match status" value="1"/>
</dbReference>
<keyword evidence="6" id="KW-0963">Cytoplasm</keyword>
<dbReference type="CDD" id="cd16627">
    <property type="entry name" value="RING-HC_RBR_parkin"/>
    <property type="match status" value="1"/>
</dbReference>
<dbReference type="PIRSF" id="PIRSF037880">
    <property type="entry name" value="Parkin"/>
    <property type="match status" value="1"/>
</dbReference>
<evidence type="ECO:0000256" key="17">
    <source>
        <dbReference type="ARBA" id="ARBA00029442"/>
    </source>
</evidence>
<evidence type="ECO:0000256" key="9">
    <source>
        <dbReference type="ARBA" id="ARBA00022723"/>
    </source>
</evidence>
<comment type="catalytic activity">
    <reaction evidence="1 19">
        <text>[E2 ubiquitin-conjugating enzyme]-S-ubiquitinyl-L-cysteine + [acceptor protein]-L-lysine = [E2 ubiquitin-conjugating enzyme]-L-cysteine + [acceptor protein]-N(6)-ubiquitinyl-L-lysine.</text>
        <dbReference type="EC" id="2.3.2.31"/>
    </reaction>
</comment>
<dbReference type="OrthoDB" id="1431934at2759"/>
<dbReference type="InterPro" id="IPR047535">
    <property type="entry name" value="RING-HC_RBR_parkin"/>
</dbReference>
<evidence type="ECO:0000313" key="23">
    <source>
        <dbReference type="EMBL" id="KAA0201623.1"/>
    </source>
</evidence>
<reference evidence="23" key="3">
    <citation type="submission" date="2019-06" db="EMBL/GenBank/DDBJ databases">
        <authorList>
            <person name="Poynton C."/>
            <person name="Hasenbein S."/>
            <person name="Benoit J.B."/>
            <person name="Sepulveda M.S."/>
            <person name="Poelchau M.F."/>
            <person name="Murali S.C."/>
            <person name="Chen S."/>
            <person name="Glastad K.M."/>
            <person name="Werren J.H."/>
            <person name="Vineis J.H."/>
            <person name="Bowen J.L."/>
            <person name="Friedrich M."/>
            <person name="Jones J."/>
            <person name="Robertson H.M."/>
            <person name="Feyereisen R."/>
            <person name="Mechler-Hickson A."/>
            <person name="Mathers N."/>
            <person name="Lee C.E."/>
            <person name="Colbourne J.K."/>
            <person name="Biales A."/>
            <person name="Johnston J.S."/>
            <person name="Wellborn G.A."/>
            <person name="Rosendale A.J."/>
            <person name="Cridge A.G."/>
            <person name="Munoz-Torres M.C."/>
            <person name="Bain P.A."/>
            <person name="Manny A.R."/>
            <person name="Major K.M."/>
            <person name="Lambert F.N."/>
            <person name="Vulpe C.D."/>
            <person name="Tuck P."/>
            <person name="Blalock B.J."/>
            <person name="Lin Y.-Y."/>
            <person name="Smith M.E."/>
            <person name="Ochoa-Acuna H."/>
            <person name="Chen M.-J.M."/>
            <person name="Childers C.P."/>
            <person name="Qu J."/>
            <person name="Dugan S."/>
            <person name="Lee S.L."/>
            <person name="Chao H."/>
            <person name="Dinh H."/>
            <person name="Han Y."/>
            <person name="Doddapaneni H."/>
            <person name="Worley K.C."/>
            <person name="Muzny D.M."/>
            <person name="Gibbs R.A."/>
            <person name="Richards S."/>
        </authorList>
    </citation>
    <scope>NUCLEOTIDE SEQUENCE</scope>
    <source>
        <strain evidence="23">HAZT.00-mixed</strain>
        <tissue evidence="23">Whole organism</tissue>
    </source>
</reference>
<comment type="caution">
    <text evidence="23">The sequence shown here is derived from an EMBL/GenBank/DDBJ whole genome shotgun (WGS) entry which is preliminary data.</text>
</comment>
<dbReference type="InterPro" id="IPR047534">
    <property type="entry name" value="BRcat_RBR_parkin"/>
</dbReference>
<dbReference type="InterPro" id="IPR041565">
    <property type="entry name" value="Parkin_Znf-RING"/>
</dbReference>
<keyword evidence="12 19" id="KW-0833">Ubl conjugation pathway</keyword>
<dbReference type="Pfam" id="PF01485">
    <property type="entry name" value="IBR"/>
    <property type="match status" value="1"/>
</dbReference>
<keyword evidence="16 19" id="KW-0496">Mitochondrion</keyword>
<dbReference type="InterPro" id="IPR003977">
    <property type="entry name" value="Parkin"/>
</dbReference>
<dbReference type="InterPro" id="IPR044066">
    <property type="entry name" value="TRIAD_supradom"/>
</dbReference>
<comment type="subcellular location">
    <subcellularLocation>
        <location evidence="3">Cytoplasm</location>
        <location evidence="3">Cytosol</location>
    </subcellularLocation>
    <subcellularLocation>
        <location evidence="2 19">Mitochondrion</location>
    </subcellularLocation>
</comment>
<dbReference type="EMBL" id="JQDR03005294">
    <property type="protein sequence ID" value="KAA0201623.1"/>
    <property type="molecule type" value="Genomic_DNA"/>
</dbReference>
<evidence type="ECO:0000256" key="15">
    <source>
        <dbReference type="ARBA" id="ARBA00023006"/>
    </source>
</evidence>
<dbReference type="Proteomes" id="UP000711488">
    <property type="component" value="Unassembled WGS sequence"/>
</dbReference>
<dbReference type="InterPro" id="IPR041170">
    <property type="entry name" value="Znf-RING_14"/>
</dbReference>
<evidence type="ECO:0000256" key="7">
    <source>
        <dbReference type="ARBA" id="ARBA00022553"/>
    </source>
</evidence>
<dbReference type="InterPro" id="IPR047536">
    <property type="entry name" value="Rcat_RBR_parkin"/>
</dbReference>
<dbReference type="Pfam" id="PF22605">
    <property type="entry name" value="IBR_2"/>
    <property type="match status" value="1"/>
</dbReference>
<dbReference type="GO" id="GO:0000151">
    <property type="term" value="C:ubiquitin ligase complex"/>
    <property type="evidence" value="ECO:0007669"/>
    <property type="project" value="UniProtKB-UniRule"/>
</dbReference>
<keyword evidence="15 19" id="KW-0072">Autophagy</keyword>
<dbReference type="EC" id="2.3.2.31" evidence="5 19"/>
<keyword evidence="13 19" id="KW-0862">Zinc</keyword>
<dbReference type="GO" id="GO:0000423">
    <property type="term" value="P:mitophagy"/>
    <property type="evidence" value="ECO:0007669"/>
    <property type="project" value="UniProtKB-ARBA"/>
</dbReference>
<evidence type="ECO:0000256" key="16">
    <source>
        <dbReference type="ARBA" id="ARBA00023128"/>
    </source>
</evidence>
<accession>A0A6A0H7A8</accession>
<evidence type="ECO:0000256" key="18">
    <source>
        <dbReference type="ARBA" id="ARBA00029536"/>
    </source>
</evidence>
<dbReference type="GO" id="GO:0005739">
    <property type="term" value="C:mitochondrion"/>
    <property type="evidence" value="ECO:0007669"/>
    <property type="project" value="UniProtKB-SubCell"/>
</dbReference>
<gene>
    <name evidence="23" type="ORF">HAZT_HAZT007324</name>
</gene>
<comment type="function">
    <text evidence="19">Functions within a multiprotein E3 ubiquitin ligase complex, catalyzing the covalent attachment of ubiquitin moieties onto substrate proteins.</text>
</comment>
<sequence length="459" mass="50442">MGIQVQLAPEWTVAQLKTHLKPQLCSTQQHIKLIFAGKELPESLVLGQCDLGQNSVLHAVILVTSASAATPPTSPTVSDITRRVQDAAIEEFPPANCSEKPNLTTAGKEYASSETLTSDASGVPGSGERPHFYVFCSRPCRGVRVGKLRVRCNRCAQGAVTLHEDPTCWKDVLTPKQILCWCETPACKEAVKECYAEFYFKCSGHVTLGDDDVAVPLYMIRANLPGVVCLSCAEVASPVIVFECEASHVLCLDCFINYCLSKLSERQFTHDSEIGYTLPCPVNCFDSYIKEVHHFRLLGDDQYRRYQHWATEEAVLAAGGVLCPRPGCGHGLLPDADCVRITCVGGCGFVFCRLCLQEYHTGECWQLDHGQPLSSLPRSASTASFNVDTSRVGVGARWDVASAAAIQSLTKACPQCRTPTERSGGCMHMVCTRASCRFNWCWVCHKEWTRDCMAAHWFG</sequence>
<keyword evidence="9 19" id="KW-0479">Metal-binding</keyword>
<keyword evidence="7" id="KW-0597">Phosphoprotein</keyword>
<name>A0A6A0H7A8_HYAAZ</name>
<evidence type="ECO:0000259" key="21">
    <source>
        <dbReference type="PROSITE" id="PS50053"/>
    </source>
</evidence>
<evidence type="ECO:0000256" key="10">
    <source>
        <dbReference type="ARBA" id="ARBA00022737"/>
    </source>
</evidence>
<dbReference type="FunFam" id="1.20.120.1750:FF:000009">
    <property type="entry name" value="E3 ubiquitin-protein ligase parkin"/>
    <property type="match status" value="1"/>
</dbReference>
<evidence type="ECO:0000256" key="8">
    <source>
        <dbReference type="ARBA" id="ARBA00022679"/>
    </source>
</evidence>
<dbReference type="GO" id="GO:0006950">
    <property type="term" value="P:response to stress"/>
    <property type="evidence" value="ECO:0007669"/>
    <property type="project" value="UniProtKB-ARBA"/>
</dbReference>
<comment type="pathway">
    <text evidence="4 19">Protein modification; protein ubiquitination.</text>
</comment>
<proteinExistence type="inferred from homology"/>
<dbReference type="UniPathway" id="UPA00143"/>
<dbReference type="SUPFAM" id="SSF57850">
    <property type="entry name" value="RING/U-box"/>
    <property type="match status" value="2"/>
</dbReference>
<dbReference type="PROSITE" id="PS50053">
    <property type="entry name" value="UBIQUITIN_2"/>
    <property type="match status" value="1"/>
</dbReference>
<dbReference type="SUPFAM" id="SSF54236">
    <property type="entry name" value="Ubiquitin-like"/>
    <property type="match status" value="1"/>
</dbReference>